<gene>
    <name evidence="2" type="ORF">BaRGS_00004772</name>
</gene>
<proteinExistence type="predicted"/>
<organism evidence="2 3">
    <name type="scientific">Batillaria attramentaria</name>
    <dbReference type="NCBI Taxonomy" id="370345"/>
    <lineage>
        <taxon>Eukaryota</taxon>
        <taxon>Metazoa</taxon>
        <taxon>Spiralia</taxon>
        <taxon>Lophotrochozoa</taxon>
        <taxon>Mollusca</taxon>
        <taxon>Gastropoda</taxon>
        <taxon>Caenogastropoda</taxon>
        <taxon>Sorbeoconcha</taxon>
        <taxon>Cerithioidea</taxon>
        <taxon>Batillariidae</taxon>
        <taxon>Batillaria</taxon>
    </lineage>
</organism>
<dbReference type="EMBL" id="JACVVK020000017">
    <property type="protein sequence ID" value="KAK7504040.1"/>
    <property type="molecule type" value="Genomic_DNA"/>
</dbReference>
<accession>A0ABD0LWX7</accession>
<evidence type="ECO:0000256" key="1">
    <source>
        <dbReference type="SAM" id="MobiDB-lite"/>
    </source>
</evidence>
<sequence length="249" mass="27346">MAKTTPVADMTLGQEEDSDSSKSAERQSALTPSSAEKEPKKAEPADVKPDQSISKERDGGVVTDIHECIITRVNEALSGSILKDVTAGENLLLKQTVPALINAVSVAVGEAIDRHFRLAARQAPAPHQIQAAFEALQSNVLSLRYETDANEQHSRRETVRVFGVPENVPTNAADQGGDDARAAEEKDLETKVLKIFQESGANVMHRTGKKREGGRPVLVRFVSRKKKAEVMRCKRAPRKWTRQTTRRST</sequence>
<name>A0ABD0LWX7_9CAEN</name>
<dbReference type="Proteomes" id="UP001519460">
    <property type="component" value="Unassembled WGS sequence"/>
</dbReference>
<keyword evidence="3" id="KW-1185">Reference proteome</keyword>
<evidence type="ECO:0000313" key="2">
    <source>
        <dbReference type="EMBL" id="KAK7504040.1"/>
    </source>
</evidence>
<comment type="caution">
    <text evidence="2">The sequence shown here is derived from an EMBL/GenBank/DDBJ whole genome shotgun (WGS) entry which is preliminary data.</text>
</comment>
<feature type="region of interest" description="Disordered" evidence="1">
    <location>
        <begin position="1"/>
        <end position="58"/>
    </location>
</feature>
<protein>
    <submittedName>
        <fullName evidence="2">Uncharacterized protein</fullName>
    </submittedName>
</protein>
<evidence type="ECO:0000313" key="3">
    <source>
        <dbReference type="Proteomes" id="UP001519460"/>
    </source>
</evidence>
<feature type="compositionally biased region" description="Basic and acidic residues" evidence="1">
    <location>
        <begin position="35"/>
        <end position="58"/>
    </location>
</feature>
<dbReference type="AlphaFoldDB" id="A0ABD0LWX7"/>
<reference evidence="2 3" key="1">
    <citation type="journal article" date="2023" name="Sci. Data">
        <title>Genome assembly of the Korean intertidal mud-creeper Batillaria attramentaria.</title>
        <authorList>
            <person name="Patra A.K."/>
            <person name="Ho P.T."/>
            <person name="Jun S."/>
            <person name="Lee S.J."/>
            <person name="Kim Y."/>
            <person name="Won Y.J."/>
        </authorList>
    </citation>
    <scope>NUCLEOTIDE SEQUENCE [LARGE SCALE GENOMIC DNA]</scope>
    <source>
        <strain evidence="2">Wonlab-2016</strain>
    </source>
</reference>